<feature type="transmembrane region" description="Helical" evidence="2">
    <location>
        <begin position="6"/>
        <end position="27"/>
    </location>
</feature>
<gene>
    <name evidence="3" type="ORF">BDV95DRAFT_601755</name>
</gene>
<keyword evidence="4" id="KW-1185">Reference proteome</keyword>
<comment type="caution">
    <text evidence="3">The sequence shown here is derived from an EMBL/GenBank/DDBJ whole genome shotgun (WGS) entry which is preliminary data.</text>
</comment>
<proteinExistence type="predicted"/>
<name>A0A7C8IEH3_9PLEO</name>
<keyword evidence="2" id="KW-0472">Membrane</keyword>
<sequence>MVAPVVIILATISIALATSTAIAYVGCMAHKRRMRHRRGRTNNAMSIPAGGRPGDVEMGVLTPDTTTATTDPAAIITAPISEPNPYEFANEHQTTLSAARVRLNRDLQRKDTKGKRRVELDGFEEVDLERAESSVLGAGDLVERKEKAREKALEMLEKGVA</sequence>
<evidence type="ECO:0000313" key="4">
    <source>
        <dbReference type="Proteomes" id="UP000481861"/>
    </source>
</evidence>
<keyword evidence="2" id="KW-0812">Transmembrane</keyword>
<evidence type="ECO:0000313" key="3">
    <source>
        <dbReference type="EMBL" id="KAF2877348.1"/>
    </source>
</evidence>
<evidence type="ECO:0000256" key="1">
    <source>
        <dbReference type="SAM" id="MobiDB-lite"/>
    </source>
</evidence>
<dbReference type="AlphaFoldDB" id="A0A7C8IEH3"/>
<reference evidence="3 4" key="1">
    <citation type="submission" date="2020-01" db="EMBL/GenBank/DDBJ databases">
        <authorList>
            <consortium name="DOE Joint Genome Institute"/>
            <person name="Haridas S."/>
            <person name="Albert R."/>
            <person name="Binder M."/>
            <person name="Bloem J."/>
            <person name="Labutti K."/>
            <person name="Salamov A."/>
            <person name="Andreopoulos B."/>
            <person name="Baker S.E."/>
            <person name="Barry K."/>
            <person name="Bills G."/>
            <person name="Bluhm B.H."/>
            <person name="Cannon C."/>
            <person name="Castanera R."/>
            <person name="Culley D.E."/>
            <person name="Daum C."/>
            <person name="Ezra D."/>
            <person name="Gonzalez J.B."/>
            <person name="Henrissat B."/>
            <person name="Kuo A."/>
            <person name="Liang C."/>
            <person name="Lipzen A."/>
            <person name="Lutzoni F."/>
            <person name="Magnuson J."/>
            <person name="Mondo S."/>
            <person name="Nolan M."/>
            <person name="Ohm R."/>
            <person name="Pangilinan J."/>
            <person name="Park H.-J.H."/>
            <person name="Ramirez L."/>
            <person name="Alfaro M."/>
            <person name="Sun H."/>
            <person name="Tritt A."/>
            <person name="Yoshinaga Y."/>
            <person name="Zwiers L.-H.L."/>
            <person name="Turgeon B.G."/>
            <person name="Goodwin S.B."/>
            <person name="Spatafora J.W."/>
            <person name="Crous P.W."/>
            <person name="Grigoriev I.V."/>
        </authorList>
    </citation>
    <scope>NUCLEOTIDE SEQUENCE [LARGE SCALE GENOMIC DNA]</scope>
    <source>
        <strain evidence="3 4">CBS 611.86</strain>
    </source>
</reference>
<accession>A0A7C8IEH3</accession>
<organism evidence="3 4">
    <name type="scientific">Massariosphaeria phaeospora</name>
    <dbReference type="NCBI Taxonomy" id="100035"/>
    <lineage>
        <taxon>Eukaryota</taxon>
        <taxon>Fungi</taxon>
        <taxon>Dikarya</taxon>
        <taxon>Ascomycota</taxon>
        <taxon>Pezizomycotina</taxon>
        <taxon>Dothideomycetes</taxon>
        <taxon>Pleosporomycetidae</taxon>
        <taxon>Pleosporales</taxon>
        <taxon>Pleosporales incertae sedis</taxon>
        <taxon>Massariosphaeria</taxon>
    </lineage>
</organism>
<evidence type="ECO:0000256" key="2">
    <source>
        <dbReference type="SAM" id="Phobius"/>
    </source>
</evidence>
<feature type="region of interest" description="Disordered" evidence="1">
    <location>
        <begin position="35"/>
        <end position="57"/>
    </location>
</feature>
<dbReference type="EMBL" id="JAADJZ010000002">
    <property type="protein sequence ID" value="KAF2877348.1"/>
    <property type="molecule type" value="Genomic_DNA"/>
</dbReference>
<dbReference type="Proteomes" id="UP000481861">
    <property type="component" value="Unassembled WGS sequence"/>
</dbReference>
<protein>
    <submittedName>
        <fullName evidence="3">Uncharacterized protein</fullName>
    </submittedName>
</protein>
<keyword evidence="2" id="KW-1133">Transmembrane helix</keyword>